<evidence type="ECO:0000256" key="4">
    <source>
        <dbReference type="ARBA" id="ARBA00022989"/>
    </source>
</evidence>
<dbReference type="Proteomes" id="UP001054945">
    <property type="component" value="Unassembled WGS sequence"/>
</dbReference>
<keyword evidence="4 8" id="KW-1133">Transmembrane helix</keyword>
<comment type="subcellular location">
    <subcellularLocation>
        <location evidence="1">Membrane</location>
        <topology evidence="1">Single-pass type I membrane protein</topology>
    </subcellularLocation>
</comment>
<dbReference type="InterPro" id="IPR002165">
    <property type="entry name" value="Plexin_repeat"/>
</dbReference>
<reference evidence="9 10" key="1">
    <citation type="submission" date="2021-06" db="EMBL/GenBank/DDBJ databases">
        <title>Caerostris extrusa draft genome.</title>
        <authorList>
            <person name="Kono N."/>
            <person name="Arakawa K."/>
        </authorList>
    </citation>
    <scope>NUCLEOTIDE SEQUENCE [LARGE SCALE GENOMIC DNA]</scope>
</reference>
<evidence type="ECO:0000256" key="5">
    <source>
        <dbReference type="ARBA" id="ARBA00023136"/>
    </source>
</evidence>
<evidence type="ECO:0000313" key="10">
    <source>
        <dbReference type="Proteomes" id="UP001054945"/>
    </source>
</evidence>
<keyword evidence="2 8" id="KW-0812">Transmembrane</keyword>
<evidence type="ECO:0000256" key="7">
    <source>
        <dbReference type="SAM" id="MobiDB-lite"/>
    </source>
</evidence>
<keyword evidence="5 8" id="KW-0472">Membrane</keyword>
<evidence type="ECO:0000256" key="6">
    <source>
        <dbReference type="ARBA" id="ARBA00023180"/>
    </source>
</evidence>
<dbReference type="GO" id="GO:0016020">
    <property type="term" value="C:membrane"/>
    <property type="evidence" value="ECO:0007669"/>
    <property type="project" value="UniProtKB-SubCell"/>
</dbReference>
<sequence>MAAALQLLGFISIVYSVQIFNYALAYDSVGYSHFNPSIDLKVHQVDGRYLENEDLIKTSYHVYKRSVLIPPIKKATSLVEKKIPTKTVSTESSVQLKTFAAESKSKEENSTLPLNGTEIDLSVATTITNSSNTTISTTSTVATTFSDVLPTKPSSINDPKVDHHVYYNSTLLLENEKALAYWVDFEKLPKDKVIIHRMLSDSHRKAATVRLSFDFPFYGHPLRNITIATGGFVYMGDYMHSWLAATQYIAPLMANFDTSLSSESTVQYFDNGTAFVIEWHNVTLQDEKKGGNFTFQTTLLNNGDIVFVYKEIPISVTEIGDEAHPVKVGLSDAYVIDRILYFIRRKTIYEYHRIDMKNAVIGNNTAIYFNALTTCMTFQDCKSCFEANIGSHCVWCEAAKRCSDGLDRNRQEWLQLKCDIEEEAENCSAYSPNNPDPYVQSLTDSPYKPYALSPPTPKSDHPFETSSIPHMPYKPGQMSDDGASTSARVAEESSSMGVGSVIAVLLILAMVMGGLVWVGYAYKNPHTSSGQLLIRYRPSQWRFRSGEARYTAASVHM</sequence>
<evidence type="ECO:0000313" key="9">
    <source>
        <dbReference type="EMBL" id="GIY76625.1"/>
    </source>
</evidence>
<dbReference type="PANTHER" id="PTHR13055">
    <property type="entry name" value="TUMOR ENDOTHELIAL MARKER 7 RELATED"/>
    <property type="match status" value="1"/>
</dbReference>
<feature type="transmembrane region" description="Helical" evidence="8">
    <location>
        <begin position="496"/>
        <end position="522"/>
    </location>
</feature>
<protein>
    <submittedName>
        <fullName evidence="9">Plexin domain-containing protein 1</fullName>
    </submittedName>
</protein>
<evidence type="ECO:0000256" key="2">
    <source>
        <dbReference type="ARBA" id="ARBA00022692"/>
    </source>
</evidence>
<comment type="caution">
    <text evidence="9">The sequence shown here is derived from an EMBL/GenBank/DDBJ whole genome shotgun (WGS) entry which is preliminary data.</text>
</comment>
<name>A0AAV4W3L0_CAEEX</name>
<dbReference type="InterPro" id="IPR031152">
    <property type="entry name" value="PLXDC"/>
</dbReference>
<dbReference type="PANTHER" id="PTHR13055:SF12">
    <property type="entry name" value="LD40707P"/>
    <property type="match status" value="1"/>
</dbReference>
<dbReference type="AlphaFoldDB" id="A0AAV4W3L0"/>
<gene>
    <name evidence="9" type="primary">Plxdc1</name>
    <name evidence="9" type="ORF">CEXT_282961</name>
</gene>
<organism evidence="9 10">
    <name type="scientific">Caerostris extrusa</name>
    <name type="common">Bark spider</name>
    <name type="synonym">Caerostris bankana</name>
    <dbReference type="NCBI Taxonomy" id="172846"/>
    <lineage>
        <taxon>Eukaryota</taxon>
        <taxon>Metazoa</taxon>
        <taxon>Ecdysozoa</taxon>
        <taxon>Arthropoda</taxon>
        <taxon>Chelicerata</taxon>
        <taxon>Arachnida</taxon>
        <taxon>Araneae</taxon>
        <taxon>Araneomorphae</taxon>
        <taxon>Entelegynae</taxon>
        <taxon>Araneoidea</taxon>
        <taxon>Araneidae</taxon>
        <taxon>Caerostris</taxon>
    </lineage>
</organism>
<proteinExistence type="predicted"/>
<feature type="region of interest" description="Disordered" evidence="7">
    <location>
        <begin position="449"/>
        <end position="486"/>
    </location>
</feature>
<evidence type="ECO:0000256" key="8">
    <source>
        <dbReference type="SAM" id="Phobius"/>
    </source>
</evidence>
<evidence type="ECO:0000256" key="3">
    <source>
        <dbReference type="ARBA" id="ARBA00022729"/>
    </source>
</evidence>
<evidence type="ECO:0000256" key="1">
    <source>
        <dbReference type="ARBA" id="ARBA00004479"/>
    </source>
</evidence>
<keyword evidence="3" id="KW-0732">Signal</keyword>
<keyword evidence="6" id="KW-0325">Glycoprotein</keyword>
<dbReference type="Pfam" id="PF01437">
    <property type="entry name" value="PSI"/>
    <property type="match status" value="1"/>
</dbReference>
<accession>A0AAV4W3L0</accession>
<dbReference type="EMBL" id="BPLR01015505">
    <property type="protein sequence ID" value="GIY76625.1"/>
    <property type="molecule type" value="Genomic_DNA"/>
</dbReference>
<keyword evidence="10" id="KW-1185">Reference proteome</keyword>